<dbReference type="GeneID" id="1478062"/>
<comment type="caution">
    <text evidence="1">The sequence shown here is derived from an EMBL/GenBank/DDBJ whole genome shotgun (WGS) entry which is preliminary data.</text>
</comment>
<dbReference type="PIRSF" id="PIRSF005648">
    <property type="entry name" value="UCP005648_Ca-bd"/>
    <property type="match status" value="1"/>
</dbReference>
<dbReference type="InterPro" id="IPR035933">
    <property type="entry name" value="MTH1880"/>
</dbReference>
<reference evidence="1" key="1">
    <citation type="journal article" date="2020" name="bioRxiv">
        <title>A rank-normalized archaeal taxonomy based on genome phylogeny resolves widespread incomplete and uneven classifications.</title>
        <authorList>
            <person name="Rinke C."/>
            <person name="Chuvochina M."/>
            <person name="Mussig A.J."/>
            <person name="Chaumeil P.-A."/>
            <person name="Waite D.W."/>
            <person name="Whitman W.B."/>
            <person name="Parks D.H."/>
            <person name="Hugenholtz P."/>
        </authorList>
    </citation>
    <scope>NUCLEOTIDE SEQUENCE</scope>
    <source>
        <strain evidence="1">UBA8853</strain>
    </source>
</reference>
<dbReference type="RefSeq" id="WP_011019835.1">
    <property type="nucleotide sequence ID" value="NZ_DUJS01000004.1"/>
</dbReference>
<gene>
    <name evidence="1" type="ORF">HA336_06880</name>
</gene>
<proteinExistence type="predicted"/>
<dbReference type="SUPFAM" id="SSF75412">
    <property type="entry name" value="Hypothetical protein MTH1880"/>
    <property type="match status" value="1"/>
</dbReference>
<sequence length="91" mass="10533">MFVAKYLGSARYSELDEELKDFARLKAHLAGVDLNRDPELMIFNVEGTSSYYIVFLEEVESEEDVERLLREDMGAELSRDSKASVRRVLNR</sequence>
<accession>A0A832TC64</accession>
<dbReference type="Proteomes" id="UP000619545">
    <property type="component" value="Unassembled WGS sequence"/>
</dbReference>
<protein>
    <submittedName>
        <fullName evidence="1">DUF749 family protein</fullName>
    </submittedName>
</protein>
<dbReference type="AlphaFoldDB" id="A0A832TC64"/>
<dbReference type="InterPro" id="IPR016458">
    <property type="entry name" value="UCP005648_Ca-bd"/>
</dbReference>
<dbReference type="EMBL" id="DUJS01000004">
    <property type="protein sequence ID" value="HII70936.1"/>
    <property type="molecule type" value="Genomic_DNA"/>
</dbReference>
<name>A0A832TC64_9EURY</name>
<organism evidence="1 2">
    <name type="scientific">Methanopyrus kandleri</name>
    <dbReference type="NCBI Taxonomy" id="2320"/>
    <lineage>
        <taxon>Archaea</taxon>
        <taxon>Methanobacteriati</taxon>
        <taxon>Methanobacteriota</taxon>
        <taxon>Methanomada group</taxon>
        <taxon>Methanopyri</taxon>
        <taxon>Methanopyrales</taxon>
        <taxon>Methanopyraceae</taxon>
        <taxon>Methanopyrus</taxon>
    </lineage>
</organism>
<evidence type="ECO:0000313" key="2">
    <source>
        <dbReference type="Proteomes" id="UP000619545"/>
    </source>
</evidence>
<dbReference type="InterPro" id="IPR008032">
    <property type="entry name" value="DUF749"/>
</dbReference>
<evidence type="ECO:0000313" key="1">
    <source>
        <dbReference type="EMBL" id="HII70936.1"/>
    </source>
</evidence>
<dbReference type="Pfam" id="PF05370">
    <property type="entry name" value="DUF749"/>
    <property type="match status" value="1"/>
</dbReference>
<dbReference type="Gene3D" id="3.30.160.120">
    <property type="entry name" value="Hypothetical protein MTH1880"/>
    <property type="match status" value="1"/>
</dbReference>